<organism evidence="16 17">
    <name type="scientific">Chloropicon roscoffensis</name>
    <dbReference type="NCBI Taxonomy" id="1461544"/>
    <lineage>
        <taxon>Eukaryota</taxon>
        <taxon>Viridiplantae</taxon>
        <taxon>Chlorophyta</taxon>
        <taxon>Chloropicophyceae</taxon>
        <taxon>Chloropicales</taxon>
        <taxon>Chloropicaceae</taxon>
        <taxon>Chloropicon</taxon>
    </lineage>
</organism>
<evidence type="ECO:0000256" key="5">
    <source>
        <dbReference type="ARBA" id="ARBA00022692"/>
    </source>
</evidence>
<keyword evidence="7" id="KW-1133">Transmembrane helix</keyword>
<dbReference type="AlphaFoldDB" id="A0AAX4P017"/>
<comment type="similarity">
    <text evidence="2">Belongs to the glycosyltransferase 29 family.</text>
</comment>
<gene>
    <name evidence="16" type="ORF">HKI87_01g07020</name>
</gene>
<evidence type="ECO:0000256" key="2">
    <source>
        <dbReference type="ARBA" id="ARBA00006003"/>
    </source>
</evidence>
<evidence type="ECO:0000256" key="9">
    <source>
        <dbReference type="ARBA" id="ARBA00023136"/>
    </source>
</evidence>
<keyword evidence="5" id="KW-0812">Transmembrane</keyword>
<keyword evidence="9" id="KW-0472">Membrane</keyword>
<evidence type="ECO:0000256" key="11">
    <source>
        <dbReference type="ARBA" id="ARBA00023180"/>
    </source>
</evidence>
<keyword evidence="11" id="KW-0325">Glycoprotein</keyword>
<dbReference type="Proteomes" id="UP001472866">
    <property type="component" value="Chromosome 01"/>
</dbReference>
<sequence>MRAKKPVKKAKKRRLALLSSAFAALTVVLLIYQTWTKLETLANDEVRQTNKPRSDGAVEPESERGRTERKGEEQASQGRAGISKDPWNSEESAEQTARGSDSSLEYLRQEWSELPIPSVLGAYSGRQVKLRDLFLHQGNYKRLLRHYVKAGENDTATLDGGGEGPPVTDVDDLIKNKRSFPDSSLKFLSGYDFSSCCAVGNSGVLLNSTFGRSIDSHEVVLRFNQAPRGDSENKLERQVGTKTTFRLINTRWTKKYRDASILTLPLETSVTLVVTRTHPSAYEAVAEMLKKKRPDVKLLYLSGKVIRLTRGLLVEYRRELERKGFRGIPGGNTPSSGLVGVVALLQACEKVTVYGFGLDDIAGGAQEYHYFRVKKKSSIMNPTHSFDTEKILLKSLAAEGKLTFCGGRPGDRRDCGLQHEARRNQRAADRLELSGVE</sequence>
<dbReference type="PANTHER" id="PTHR46059:SF1">
    <property type="entry name" value="BETA-GALACTOSIDE ALPHA-2,6-SIALYLTRANSFERASE"/>
    <property type="match status" value="1"/>
</dbReference>
<evidence type="ECO:0000256" key="4">
    <source>
        <dbReference type="ARBA" id="ARBA00022679"/>
    </source>
</evidence>
<evidence type="ECO:0000256" key="7">
    <source>
        <dbReference type="ARBA" id="ARBA00022989"/>
    </source>
</evidence>
<dbReference type="PANTHER" id="PTHR46059">
    <property type="entry name" value="BETA-GALACTOSIDE ALPHA-2,6-SIALYLTRANSFERASE"/>
    <property type="match status" value="1"/>
</dbReference>
<feature type="disulfide bond" evidence="14">
    <location>
        <begin position="196"/>
        <end position="348"/>
    </location>
</feature>
<feature type="compositionally biased region" description="Basic and acidic residues" evidence="15">
    <location>
        <begin position="46"/>
        <end position="73"/>
    </location>
</feature>
<feature type="region of interest" description="Disordered" evidence="15">
    <location>
        <begin position="46"/>
        <end position="101"/>
    </location>
</feature>
<evidence type="ECO:0000256" key="14">
    <source>
        <dbReference type="PIRSR" id="PIRSR005557-2"/>
    </source>
</evidence>
<dbReference type="CDD" id="cd19952">
    <property type="entry name" value="GT29"/>
    <property type="match status" value="1"/>
</dbReference>
<keyword evidence="6" id="KW-0735">Signal-anchor</keyword>
<dbReference type="EC" id="2.4.3.1" evidence="13"/>
<keyword evidence="3 16" id="KW-0328">Glycosyltransferase</keyword>
<evidence type="ECO:0000256" key="15">
    <source>
        <dbReference type="SAM" id="MobiDB-lite"/>
    </source>
</evidence>
<evidence type="ECO:0000313" key="17">
    <source>
        <dbReference type="Proteomes" id="UP001472866"/>
    </source>
</evidence>
<evidence type="ECO:0000256" key="13">
    <source>
        <dbReference type="ARBA" id="ARBA00034329"/>
    </source>
</evidence>
<dbReference type="Pfam" id="PF00777">
    <property type="entry name" value="Glyco_transf_29"/>
    <property type="match status" value="1"/>
</dbReference>
<dbReference type="PIRSF" id="PIRSF005557">
    <property type="entry name" value="Sialyl_trans"/>
    <property type="match status" value="1"/>
</dbReference>
<comment type="subcellular location">
    <subcellularLocation>
        <location evidence="1">Golgi apparatus</location>
        <location evidence="1">Golgi stack membrane</location>
        <topology evidence="1">Single-pass type II membrane protein</topology>
    </subcellularLocation>
</comment>
<dbReference type="GO" id="GO:0097503">
    <property type="term" value="P:sialylation"/>
    <property type="evidence" value="ECO:0007669"/>
    <property type="project" value="TreeGrafter"/>
</dbReference>
<evidence type="ECO:0000256" key="1">
    <source>
        <dbReference type="ARBA" id="ARBA00004447"/>
    </source>
</evidence>
<comment type="catalytic activity">
    <reaction evidence="12">
        <text>a beta-D-galactoside + CMP-N-acetyl-beta-neuraminate = an N-acetyl-alpha-neuraminyl-(2-&gt;6)-beta-D-galactosyl derivative + CMP + H(+)</text>
        <dbReference type="Rhea" id="RHEA:52104"/>
        <dbReference type="ChEBI" id="CHEBI:15378"/>
        <dbReference type="ChEBI" id="CHEBI:28034"/>
        <dbReference type="ChEBI" id="CHEBI:57812"/>
        <dbReference type="ChEBI" id="CHEBI:60377"/>
        <dbReference type="ChEBI" id="CHEBI:136398"/>
        <dbReference type="EC" id="2.4.3.1"/>
    </reaction>
</comment>
<keyword evidence="4" id="KW-0808">Transferase</keyword>
<keyword evidence="17" id="KW-1185">Reference proteome</keyword>
<dbReference type="Gene3D" id="3.90.1480.20">
    <property type="entry name" value="Glycosyl transferase family 29"/>
    <property type="match status" value="1"/>
</dbReference>
<accession>A0AAX4P017</accession>
<evidence type="ECO:0000256" key="12">
    <source>
        <dbReference type="ARBA" id="ARBA00034249"/>
    </source>
</evidence>
<keyword evidence="10" id="KW-1015">Disulfide bond</keyword>
<reference evidence="16 17" key="1">
    <citation type="submission" date="2024-03" db="EMBL/GenBank/DDBJ databases">
        <title>Complete genome sequence of the green alga Chloropicon roscoffensis RCC1871.</title>
        <authorList>
            <person name="Lemieux C."/>
            <person name="Pombert J.-F."/>
            <person name="Otis C."/>
            <person name="Turmel M."/>
        </authorList>
    </citation>
    <scope>NUCLEOTIDE SEQUENCE [LARGE SCALE GENOMIC DNA]</scope>
    <source>
        <strain evidence="16 17">RCC1871</strain>
    </source>
</reference>
<evidence type="ECO:0000256" key="10">
    <source>
        <dbReference type="ARBA" id="ARBA00023157"/>
    </source>
</evidence>
<evidence type="ECO:0000313" key="16">
    <source>
        <dbReference type="EMBL" id="WZN59177.1"/>
    </source>
</evidence>
<proteinExistence type="inferred from homology"/>
<name>A0AAX4P017_9CHLO</name>
<protein>
    <recommendedName>
        <fullName evidence="13">beta-galactoside alpha-(2,6)-sialyltransferase</fullName>
        <ecNumber evidence="13">2.4.3.1</ecNumber>
    </recommendedName>
</protein>
<evidence type="ECO:0000256" key="6">
    <source>
        <dbReference type="ARBA" id="ARBA00022968"/>
    </source>
</evidence>
<dbReference type="GO" id="GO:0032580">
    <property type="term" value="C:Golgi cisterna membrane"/>
    <property type="evidence" value="ECO:0007669"/>
    <property type="project" value="UniProtKB-SubCell"/>
</dbReference>
<keyword evidence="8" id="KW-0333">Golgi apparatus</keyword>
<dbReference type="InterPro" id="IPR038578">
    <property type="entry name" value="GT29-like_sf"/>
</dbReference>
<dbReference type="EMBL" id="CP151501">
    <property type="protein sequence ID" value="WZN59177.1"/>
    <property type="molecule type" value="Genomic_DNA"/>
</dbReference>
<dbReference type="InterPro" id="IPR001675">
    <property type="entry name" value="Glyco_trans_29"/>
</dbReference>
<evidence type="ECO:0000256" key="3">
    <source>
        <dbReference type="ARBA" id="ARBA00022676"/>
    </source>
</evidence>
<dbReference type="GO" id="GO:0003835">
    <property type="term" value="F:beta-galactoside alpha-2,6-sialyltransferase activity"/>
    <property type="evidence" value="ECO:0007669"/>
    <property type="project" value="UniProtKB-EC"/>
</dbReference>
<dbReference type="InterPro" id="IPR012163">
    <property type="entry name" value="Sialyl_trans"/>
</dbReference>
<evidence type="ECO:0000256" key="8">
    <source>
        <dbReference type="ARBA" id="ARBA00023034"/>
    </source>
</evidence>